<name>A0ABV5JRF3_9ACTN</name>
<dbReference type="PANTHER" id="PTHR12169:SF6">
    <property type="entry name" value="AFG1-LIKE ATPASE"/>
    <property type="match status" value="1"/>
</dbReference>
<dbReference type="Pfam" id="PF03969">
    <property type="entry name" value="AFG1_ATPase"/>
    <property type="match status" value="1"/>
</dbReference>
<dbReference type="Gene3D" id="3.40.50.300">
    <property type="entry name" value="P-loop containing nucleotide triphosphate hydrolases"/>
    <property type="match status" value="1"/>
</dbReference>
<gene>
    <name evidence="3" type="primary">zapE</name>
    <name evidence="3" type="ORF">ACFFVD_10555</name>
</gene>
<dbReference type="Proteomes" id="UP001589700">
    <property type="component" value="Unassembled WGS sequence"/>
</dbReference>
<dbReference type="RefSeq" id="WP_182631212.1">
    <property type="nucleotide sequence ID" value="NZ_JAALDM010000038.1"/>
</dbReference>
<evidence type="ECO:0000313" key="4">
    <source>
        <dbReference type="Proteomes" id="UP001589700"/>
    </source>
</evidence>
<keyword evidence="3" id="KW-0132">Cell division</keyword>
<keyword evidence="4" id="KW-1185">Reference proteome</keyword>
<dbReference type="InterPro" id="IPR005654">
    <property type="entry name" value="ATPase_AFG1-like"/>
</dbReference>
<evidence type="ECO:0000256" key="1">
    <source>
        <dbReference type="ARBA" id="ARBA00022741"/>
    </source>
</evidence>
<dbReference type="NCBIfam" id="NF040713">
    <property type="entry name" value="ZapE"/>
    <property type="match status" value="1"/>
</dbReference>
<reference evidence="3 4" key="1">
    <citation type="submission" date="2024-09" db="EMBL/GenBank/DDBJ databases">
        <authorList>
            <person name="Sun Q."/>
            <person name="Mori K."/>
        </authorList>
    </citation>
    <scope>NUCLEOTIDE SEQUENCE [LARGE SCALE GENOMIC DNA]</scope>
    <source>
        <strain evidence="3 4">CCM 7659</strain>
    </source>
</reference>
<keyword evidence="2" id="KW-0067">ATP-binding</keyword>
<keyword evidence="1" id="KW-0547">Nucleotide-binding</keyword>
<evidence type="ECO:0000313" key="3">
    <source>
        <dbReference type="EMBL" id="MFB9260246.1"/>
    </source>
</evidence>
<sequence>MVSRLADVTPVIPADQLVAQMVPPSMFDDVSFDSYIPDPAQPSQAAAVKTCREFAETVSARRAPKKGLFGRRPKVVQGTGVYLDGGFGVGKTHLLTSIYHNCPEPKAFGTFVELTHVVGALGFNRAVEELSGHSVLCIDEFELDDPGDTMLVSRLLAELTTAGVSVAATSNTLPEQLGEGRFAAKDFMREIRKMSGIFDSIRVDGPDYRHRNLPPAPDPMTDEELAADAAAVPGATLDDFDELCQHLSTLHPSKYNRLVDGVTRVCLSGVKPLPDQSIALRLVVLADRLYDAGIPVRNSGDKLDAIFTEEMVAGGYRKKYLRATSRLLALSRFDKVGG</sequence>
<proteinExistence type="predicted"/>
<protein>
    <submittedName>
        <fullName evidence="3">Cell division protein ZapE</fullName>
    </submittedName>
</protein>
<dbReference type="InterPro" id="IPR027417">
    <property type="entry name" value="P-loop_NTPase"/>
</dbReference>
<evidence type="ECO:0000256" key="2">
    <source>
        <dbReference type="ARBA" id="ARBA00022840"/>
    </source>
</evidence>
<comment type="caution">
    <text evidence="3">The sequence shown here is derived from an EMBL/GenBank/DDBJ whole genome shotgun (WGS) entry which is preliminary data.</text>
</comment>
<organism evidence="3 4">
    <name type="scientific">Dietzia aerolata</name>
    <dbReference type="NCBI Taxonomy" id="595984"/>
    <lineage>
        <taxon>Bacteria</taxon>
        <taxon>Bacillati</taxon>
        <taxon>Actinomycetota</taxon>
        <taxon>Actinomycetes</taxon>
        <taxon>Mycobacteriales</taxon>
        <taxon>Dietziaceae</taxon>
        <taxon>Dietzia</taxon>
    </lineage>
</organism>
<keyword evidence="3" id="KW-0131">Cell cycle</keyword>
<dbReference type="SUPFAM" id="SSF52540">
    <property type="entry name" value="P-loop containing nucleoside triphosphate hydrolases"/>
    <property type="match status" value="1"/>
</dbReference>
<dbReference type="EMBL" id="JBHMDY010000004">
    <property type="protein sequence ID" value="MFB9260246.1"/>
    <property type="molecule type" value="Genomic_DNA"/>
</dbReference>
<dbReference type="PANTHER" id="PTHR12169">
    <property type="entry name" value="ATPASE N2B"/>
    <property type="match status" value="1"/>
</dbReference>
<accession>A0ABV5JRF3</accession>
<dbReference type="GO" id="GO:0051301">
    <property type="term" value="P:cell division"/>
    <property type="evidence" value="ECO:0007669"/>
    <property type="project" value="UniProtKB-KW"/>
</dbReference>